<dbReference type="GO" id="GO:0007032">
    <property type="term" value="P:endosome organization"/>
    <property type="evidence" value="ECO:0007669"/>
    <property type="project" value="TreeGrafter"/>
</dbReference>
<dbReference type="PROSITE" id="PS50089">
    <property type="entry name" value="ZF_RING_2"/>
    <property type="match status" value="1"/>
</dbReference>
<dbReference type="EMBL" id="GBBM01003923">
    <property type="protein sequence ID" value="JAC31495.1"/>
    <property type="molecule type" value="mRNA"/>
</dbReference>
<dbReference type="PROSITE" id="PS50236">
    <property type="entry name" value="CHCR"/>
    <property type="match status" value="1"/>
</dbReference>
<evidence type="ECO:0000256" key="4">
    <source>
        <dbReference type="ARBA" id="ARBA00022771"/>
    </source>
</evidence>
<dbReference type="GO" id="GO:0031902">
    <property type="term" value="C:late endosome membrane"/>
    <property type="evidence" value="ECO:0007669"/>
    <property type="project" value="UniProtKB-SubCell"/>
</dbReference>
<evidence type="ECO:0000256" key="3">
    <source>
        <dbReference type="ARBA" id="ARBA00022723"/>
    </source>
</evidence>
<dbReference type="InterPro" id="IPR013083">
    <property type="entry name" value="Znf_RING/FYVE/PHD"/>
</dbReference>
<sequence>MVEVQPDSSSLVYNTLLELHLQAYKREANPEARQAREQHIMEMLRSMQSRYDLDQALVLCQMNGFKAGILHLYEKAKLYHQILAYHIDQGDYDGVIKLCEKFGAYDPNLWIQALGFFARAEGASQHLATVLQQVEKGRLLPPVLVVEMTRPAPLSALKDYLVRHLQAESRQLDEHQRLISQYRQETERVRQEMHELRHGPRIFQDAKCSGCNHQLELPSVHFLCGHSYHQQCFENYAESDTDCPECLPQHSKVMDILRSQEQSRNLHEDFHHQLERSEDGFSVVADYLGRGLFQRFTLLAPATAAAAGPAGAMPGAARS</sequence>
<evidence type="ECO:0000256" key="8">
    <source>
        <dbReference type="PROSITE-ProRule" id="PRU01006"/>
    </source>
</evidence>
<keyword evidence="4 7" id="KW-0863">Zinc-finger</keyword>
<dbReference type="GO" id="GO:0007033">
    <property type="term" value="P:vacuole organization"/>
    <property type="evidence" value="ECO:0007669"/>
    <property type="project" value="TreeGrafter"/>
</dbReference>
<dbReference type="CDD" id="cd16688">
    <property type="entry name" value="RING-H2_Vps11"/>
    <property type="match status" value="1"/>
</dbReference>
<keyword evidence="3" id="KW-0479">Metal-binding</keyword>
<dbReference type="Pfam" id="PF23356">
    <property type="entry name" value="TPR_PEP5_VPS11"/>
    <property type="match status" value="1"/>
</dbReference>
<dbReference type="FunFam" id="3.30.40.10:FF:000258">
    <property type="entry name" value="Vacuolar protein sorting-associated protein 11 homolog"/>
    <property type="match status" value="1"/>
</dbReference>
<name>A0A023GFH8_AMBTT</name>
<dbReference type="PANTHER" id="PTHR23323:SF24">
    <property type="entry name" value="VACUOLAR PROTEIN SORTING-ASSOCIATED PROTEIN 11 HOMOLOG"/>
    <property type="match status" value="1"/>
</dbReference>
<keyword evidence="6" id="KW-0472">Membrane</keyword>
<evidence type="ECO:0000256" key="9">
    <source>
        <dbReference type="SAM" id="Coils"/>
    </source>
</evidence>
<dbReference type="InterPro" id="IPR057308">
    <property type="entry name" value="CHCR_PEP5_VPS11"/>
</dbReference>
<feature type="repeat" description="CHCR" evidence="8">
    <location>
        <begin position="1"/>
        <end position="126"/>
    </location>
</feature>
<dbReference type="GO" id="GO:0030674">
    <property type="term" value="F:protein-macromolecule adaptor activity"/>
    <property type="evidence" value="ECO:0007669"/>
    <property type="project" value="TreeGrafter"/>
</dbReference>
<dbReference type="GO" id="GO:0030897">
    <property type="term" value="C:HOPS complex"/>
    <property type="evidence" value="ECO:0007669"/>
    <property type="project" value="TreeGrafter"/>
</dbReference>
<dbReference type="Gene3D" id="3.30.40.10">
    <property type="entry name" value="Zinc/RING finger domain, C3HC4 (zinc finger)"/>
    <property type="match status" value="1"/>
</dbReference>
<protein>
    <submittedName>
        <fullName evidence="11">Putative vacuolar assembly/sorting protein</fullName>
    </submittedName>
</protein>
<evidence type="ECO:0000313" key="11">
    <source>
        <dbReference type="EMBL" id="JAC31495.1"/>
    </source>
</evidence>
<accession>A0A023GFH8</accession>
<evidence type="ECO:0000256" key="1">
    <source>
        <dbReference type="ARBA" id="ARBA00004492"/>
    </source>
</evidence>
<dbReference type="SUPFAM" id="SSF57850">
    <property type="entry name" value="RING/U-box"/>
    <property type="match status" value="1"/>
</dbReference>
<evidence type="ECO:0000256" key="7">
    <source>
        <dbReference type="PROSITE-ProRule" id="PRU00175"/>
    </source>
</evidence>
<reference evidence="11" key="1">
    <citation type="submission" date="2014-03" db="EMBL/GenBank/DDBJ databases">
        <title>The sialotranscriptome of Amblyomma triste, Amblyomma parvum and Amblyomma cajennense ticks, uncovered by 454-based RNA-seq.</title>
        <authorList>
            <person name="Garcia G.R."/>
            <person name="Gardinassi L.G."/>
            <person name="Ribeiro J.M."/>
            <person name="Anatriello E."/>
            <person name="Ferreira B.R."/>
            <person name="Moreira H.N."/>
            <person name="Mafra C."/>
            <person name="Olegario M.M."/>
            <person name="Szabo P.J."/>
            <person name="Miranda-Santos I.K."/>
            <person name="Maruyama S.R."/>
        </authorList>
    </citation>
    <scope>NUCLEOTIDE SEQUENCE</scope>
    <source>
        <strain evidence="11">Mato Grasso do Sul</strain>
        <tissue evidence="11">Salivary glands</tissue>
    </source>
</reference>
<feature type="domain" description="RING-type" evidence="10">
    <location>
        <begin position="208"/>
        <end position="246"/>
    </location>
</feature>
<feature type="coiled-coil region" evidence="9">
    <location>
        <begin position="165"/>
        <end position="192"/>
    </location>
</feature>
<organism evidence="11">
    <name type="scientific">Amblyomma triste</name>
    <name type="common">Neotropical tick</name>
    <dbReference type="NCBI Taxonomy" id="251400"/>
    <lineage>
        <taxon>Eukaryota</taxon>
        <taxon>Metazoa</taxon>
        <taxon>Ecdysozoa</taxon>
        <taxon>Arthropoda</taxon>
        <taxon>Chelicerata</taxon>
        <taxon>Arachnida</taxon>
        <taxon>Acari</taxon>
        <taxon>Parasitiformes</taxon>
        <taxon>Ixodida</taxon>
        <taxon>Ixodoidea</taxon>
        <taxon>Ixodidae</taxon>
        <taxon>Amblyomminae</taxon>
        <taxon>Amblyomma</taxon>
    </lineage>
</organism>
<keyword evidence="5" id="KW-0862">Zinc</keyword>
<keyword evidence="9" id="KW-0175">Coiled coil</keyword>
<dbReference type="GO" id="GO:0006904">
    <property type="term" value="P:vesicle docking involved in exocytosis"/>
    <property type="evidence" value="ECO:0007669"/>
    <property type="project" value="TreeGrafter"/>
</dbReference>
<evidence type="ECO:0000259" key="10">
    <source>
        <dbReference type="PROSITE" id="PS50089"/>
    </source>
</evidence>
<dbReference type="GO" id="GO:0008270">
    <property type="term" value="F:zinc ion binding"/>
    <property type="evidence" value="ECO:0007669"/>
    <property type="project" value="UniProtKB-KW"/>
</dbReference>
<dbReference type="AlphaFoldDB" id="A0A023GFH8"/>
<dbReference type="InterPro" id="IPR024763">
    <property type="entry name" value="VPS11_C"/>
</dbReference>
<dbReference type="InterPro" id="IPR001841">
    <property type="entry name" value="Znf_RING"/>
</dbReference>
<evidence type="ECO:0000256" key="2">
    <source>
        <dbReference type="ARBA" id="ARBA00007070"/>
    </source>
</evidence>
<dbReference type="GO" id="GO:0048284">
    <property type="term" value="P:organelle fusion"/>
    <property type="evidence" value="ECO:0007669"/>
    <property type="project" value="TreeGrafter"/>
</dbReference>
<evidence type="ECO:0000256" key="5">
    <source>
        <dbReference type="ARBA" id="ARBA00022833"/>
    </source>
</evidence>
<comment type="similarity">
    <text evidence="2">Belongs to the VPS11 family.</text>
</comment>
<dbReference type="GO" id="GO:0006886">
    <property type="term" value="P:intracellular protein transport"/>
    <property type="evidence" value="ECO:0007669"/>
    <property type="project" value="UniProtKB-UniRule"/>
</dbReference>
<proteinExistence type="evidence at transcript level"/>
<dbReference type="InterPro" id="IPR000547">
    <property type="entry name" value="Clathrin_H-chain/VPS_repeat"/>
</dbReference>
<dbReference type="PANTHER" id="PTHR23323">
    <property type="entry name" value="VACUOLAR PROTEIN SORTING-ASSOCIATED PROTEIN"/>
    <property type="match status" value="1"/>
</dbReference>
<comment type="subcellular location">
    <subcellularLocation>
        <location evidence="1">Late endosome membrane</location>
        <topology evidence="1">Peripheral membrane protein</topology>
        <orientation evidence="1">Cytoplasmic side</orientation>
    </subcellularLocation>
</comment>
<evidence type="ECO:0000256" key="6">
    <source>
        <dbReference type="ARBA" id="ARBA00023136"/>
    </source>
</evidence>
<dbReference type="Pfam" id="PF12451">
    <property type="entry name" value="VPS11_C"/>
    <property type="match status" value="1"/>
</dbReference>